<protein>
    <submittedName>
        <fullName evidence="2">Uncharacterized protein</fullName>
    </submittedName>
</protein>
<dbReference type="EnsemblPlants" id="Kaladp0058s0284.1.v1.1">
    <property type="protein sequence ID" value="Kaladp0058s0284.1.v1.1.CDS.1"/>
    <property type="gene ID" value="Kaladp0058s0284.v1.1"/>
</dbReference>
<evidence type="ECO:0000313" key="2">
    <source>
        <dbReference type="EnsemblPlants" id="Kaladp0058s0284.1.v1.1.CDS.1"/>
    </source>
</evidence>
<feature type="chain" id="PRO_5029456082" evidence="1">
    <location>
        <begin position="26"/>
        <end position="85"/>
    </location>
</feature>
<evidence type="ECO:0000313" key="3">
    <source>
        <dbReference type="Proteomes" id="UP000594263"/>
    </source>
</evidence>
<dbReference type="Gramene" id="Kaladp0058s0284.1.v1.1">
    <property type="protein sequence ID" value="Kaladp0058s0284.1.v1.1.CDS.1"/>
    <property type="gene ID" value="Kaladp0058s0284.v1.1"/>
</dbReference>
<proteinExistence type="predicted"/>
<sequence length="85" mass="9009">MGRNTSSPLALLVAVVLICAMPIHAAAWFVNGNDRITSDDEALASCGSDCNRTFVRCAAGCRLDAQCLQQCRAAYGPCIEKCRSG</sequence>
<reference evidence="2" key="1">
    <citation type="submission" date="2021-01" db="UniProtKB">
        <authorList>
            <consortium name="EnsemblPlants"/>
        </authorList>
    </citation>
    <scope>IDENTIFICATION</scope>
</reference>
<accession>A0A7N0U990</accession>
<feature type="signal peptide" evidence="1">
    <location>
        <begin position="1"/>
        <end position="25"/>
    </location>
</feature>
<organism evidence="2 3">
    <name type="scientific">Kalanchoe fedtschenkoi</name>
    <name type="common">Lavender scallops</name>
    <name type="synonym">South American air plant</name>
    <dbReference type="NCBI Taxonomy" id="63787"/>
    <lineage>
        <taxon>Eukaryota</taxon>
        <taxon>Viridiplantae</taxon>
        <taxon>Streptophyta</taxon>
        <taxon>Embryophyta</taxon>
        <taxon>Tracheophyta</taxon>
        <taxon>Spermatophyta</taxon>
        <taxon>Magnoliopsida</taxon>
        <taxon>eudicotyledons</taxon>
        <taxon>Gunneridae</taxon>
        <taxon>Pentapetalae</taxon>
        <taxon>Saxifragales</taxon>
        <taxon>Crassulaceae</taxon>
        <taxon>Kalanchoe</taxon>
    </lineage>
</organism>
<dbReference type="Proteomes" id="UP000594263">
    <property type="component" value="Unplaced"/>
</dbReference>
<dbReference type="AlphaFoldDB" id="A0A7N0U990"/>
<keyword evidence="1" id="KW-0732">Signal</keyword>
<name>A0A7N0U990_KALFE</name>
<keyword evidence="3" id="KW-1185">Reference proteome</keyword>
<evidence type="ECO:0000256" key="1">
    <source>
        <dbReference type="SAM" id="SignalP"/>
    </source>
</evidence>